<feature type="compositionally biased region" description="Low complexity" evidence="1">
    <location>
        <begin position="96"/>
        <end position="114"/>
    </location>
</feature>
<dbReference type="Proteomes" id="UP001440599">
    <property type="component" value="Unassembled WGS sequence"/>
</dbReference>
<gene>
    <name evidence="3" type="ORF">WMO45_05935</name>
</gene>
<comment type="caution">
    <text evidence="3">The sequence shown here is derived from an EMBL/GenBank/DDBJ whole genome shotgun (WGS) entry which is preliminary data.</text>
</comment>
<protein>
    <submittedName>
        <fullName evidence="3">DUF4430 domain-containing protein</fullName>
    </submittedName>
</protein>
<dbReference type="Pfam" id="PF14478">
    <property type="entry name" value="DUF4430"/>
    <property type="match status" value="1"/>
</dbReference>
<evidence type="ECO:0000259" key="2">
    <source>
        <dbReference type="Pfam" id="PF14478"/>
    </source>
</evidence>
<feature type="region of interest" description="Disordered" evidence="1">
    <location>
        <begin position="53"/>
        <end position="140"/>
    </location>
</feature>
<dbReference type="Gene3D" id="2.170.130.30">
    <property type="match status" value="1"/>
</dbReference>
<reference evidence="3 4" key="1">
    <citation type="submission" date="2024-03" db="EMBL/GenBank/DDBJ databases">
        <title>Human intestinal bacterial collection.</title>
        <authorList>
            <person name="Pauvert C."/>
            <person name="Hitch T.C.A."/>
            <person name="Clavel T."/>
        </authorList>
    </citation>
    <scope>NUCLEOTIDE SEQUENCE [LARGE SCALE GENOMIC DNA]</scope>
    <source>
        <strain evidence="3 4">CLA-AP-H34</strain>
    </source>
</reference>
<evidence type="ECO:0000256" key="1">
    <source>
        <dbReference type="SAM" id="MobiDB-lite"/>
    </source>
</evidence>
<dbReference type="InterPro" id="IPR027954">
    <property type="entry name" value="Transcobalamin-like_C"/>
</dbReference>
<evidence type="ECO:0000313" key="4">
    <source>
        <dbReference type="Proteomes" id="UP001440599"/>
    </source>
</evidence>
<dbReference type="EMBL" id="JBBMFT010000002">
    <property type="protein sequence ID" value="MEQ2456057.1"/>
    <property type="molecule type" value="Genomic_DNA"/>
</dbReference>
<organism evidence="3 4">
    <name type="scientific">Flavonifractor hominis</name>
    <dbReference type="NCBI Taxonomy" id="3133178"/>
    <lineage>
        <taxon>Bacteria</taxon>
        <taxon>Bacillati</taxon>
        <taxon>Bacillota</taxon>
        <taxon>Clostridia</taxon>
        <taxon>Eubacteriales</taxon>
        <taxon>Oscillospiraceae</taxon>
        <taxon>Flavonifractor</taxon>
    </lineage>
</organism>
<proteinExistence type="predicted"/>
<sequence length="289" mass="32318">MWWKQHKWKVLIPVLIAAVLAGAFWYGGNAPGARGWTVPANEASQPMLESDLHNTAEPEQTQEPSAVPEPEETAAEHTPEPDTKEEPTKATPEQTAEPSASRQPQQSRPSDQPEMAINPETGKDQYLTDPVPKGKPLPVEPQDVTIGTTAYSCTISISCATILDNLDLCDPEKKELVPEDGWILEPMTVTFYQGESVFNVLQRTCKQQKIHMEFEDTPMYNSAYIEGIHNLYEFDVGELSGWMYSVNDWFPNYGCSRYQLQDGDIVEWVYTCDLGADVGRGFTENRGAN</sequence>
<feature type="domain" description="Transcobalamin-like C-terminal" evidence="2">
    <location>
        <begin position="194"/>
        <end position="271"/>
    </location>
</feature>
<dbReference type="RefSeq" id="WP_349139625.1">
    <property type="nucleotide sequence ID" value="NZ_JBBMFT010000002.1"/>
</dbReference>
<name>A0ABV1EQ81_9FIRM</name>
<keyword evidence="4" id="KW-1185">Reference proteome</keyword>
<evidence type="ECO:0000313" key="3">
    <source>
        <dbReference type="EMBL" id="MEQ2456057.1"/>
    </source>
</evidence>
<accession>A0ABV1EQ81</accession>
<feature type="compositionally biased region" description="Basic and acidic residues" evidence="1">
    <location>
        <begin position="74"/>
        <end position="88"/>
    </location>
</feature>